<dbReference type="EMBL" id="CP014034">
    <property type="protein sequence ID" value="AMF93008.1"/>
    <property type="molecule type" value="Genomic_DNA"/>
</dbReference>
<reference evidence="2" key="2">
    <citation type="submission" date="2018-01" db="EMBL/GenBank/DDBJ databases">
        <title>FDA dAtabase for Regulatory Grade micrObial Sequences (FDA-ARGOS): Supporting development and validation of Infectious Disease Dx tests.</title>
        <authorList>
            <person name="Hoffmann M."/>
            <person name="Allard M."/>
            <person name="Evans P."/>
            <person name="Brown E."/>
            <person name="Tallon L."/>
            <person name="Sadzewicz L."/>
            <person name="Sengamalay N."/>
            <person name="Ott S."/>
            <person name="Godinez A."/>
            <person name="Nagaraj S."/>
            <person name="Vyas G."/>
            <person name="Aluvathingal J."/>
            <person name="Nadendla S."/>
            <person name="Geyer C."/>
            <person name="Sichtig H."/>
        </authorList>
    </citation>
    <scope>NUCLEOTIDE SEQUENCE</scope>
    <source>
        <strain evidence="2">ATCC 33809</strain>
    </source>
</reference>
<dbReference type="GeneID" id="29383773"/>
<evidence type="ECO:0000313" key="5">
    <source>
        <dbReference type="Proteomes" id="UP000254626"/>
    </source>
</evidence>
<dbReference type="AlphaFoldDB" id="A0AAX2LSQ4"/>
<dbReference type="InterPro" id="IPR028087">
    <property type="entry name" value="Tad_N"/>
</dbReference>
<evidence type="ECO:0000259" key="1">
    <source>
        <dbReference type="Pfam" id="PF13400"/>
    </source>
</evidence>
<dbReference type="Proteomes" id="UP000057088">
    <property type="component" value="Chromosome 1"/>
</dbReference>
<accession>A0AAX2LSQ4</accession>
<sequence length="548" mass="56647">MTLKAQSGAVTLWLAAALLSLVIFTSVALDTARLAFQRQQLQSIADLAATELGVSSPYFLDPNQKAEAEQTVASLFSDKIDKLTIEYGTAKIVDGRWVIDTSATADNGYPTAKVVVTKKVPESMVAGGLFNNRTMTLYAEAAVQKSGVISFGVGSKTVSTETEAGLLNSLLGNVLGTTLDLDVADYNGLANSSVRLGSLLSALAVDLSLGTTQEVLESSISLLDILNAYADVLSSDGDYPNGINLLINQLALAETVPDIVLGDIVALSETNTDGAALESSINALSLVKASIFASDSSHFIDVPALGVSVPNVASIALATDVITPPSFTIATLPVIESKEPSVSNSQVDLSMSADLDIVDDITSALSVVSLGLANVVISPLKIEANASKSTATLVGVSRSPSSSEAEFATESSLVDVSVEPLTISIYIPLVSSPIVVTAQIAVNNEDPVTATQTISLAQLPQTSTINRGTLFDTEINLSIEVPNSLILNAVLTPLTTALSSVLSLTLGNVLSGVLSGILLPTLDVLGVQVGGADMWVDAIQSSRSGLIL</sequence>
<name>A0AAX2LSQ4_VIBFL</name>
<gene>
    <name evidence="2" type="ORF">AL536_06000</name>
    <name evidence="3" type="ORF">NCTC11327_03226</name>
</gene>
<reference evidence="3 5" key="3">
    <citation type="submission" date="2018-06" db="EMBL/GenBank/DDBJ databases">
        <authorList>
            <consortium name="Pathogen Informatics"/>
            <person name="Doyle S."/>
        </authorList>
    </citation>
    <scope>NUCLEOTIDE SEQUENCE [LARGE SCALE GENOMIC DNA]</scope>
    <source>
        <strain evidence="3 5">NCTC11327</strain>
    </source>
</reference>
<feature type="domain" description="Putative Flp pilus-assembly TadG-like N-terminal" evidence="1">
    <location>
        <begin position="8"/>
        <end position="49"/>
    </location>
</feature>
<dbReference type="KEGG" id="vfl:AL536_06000"/>
<dbReference type="Proteomes" id="UP000254626">
    <property type="component" value="Unassembled WGS sequence"/>
</dbReference>
<evidence type="ECO:0000313" key="2">
    <source>
        <dbReference type="EMBL" id="AMF93008.1"/>
    </source>
</evidence>
<evidence type="ECO:0000313" key="3">
    <source>
        <dbReference type="EMBL" id="SUQ26366.1"/>
    </source>
</evidence>
<dbReference type="Pfam" id="PF13400">
    <property type="entry name" value="Tad"/>
    <property type="match status" value="1"/>
</dbReference>
<reference evidence="4" key="1">
    <citation type="submission" date="2015-12" db="EMBL/GenBank/DDBJ databases">
        <title>FDA dAtabase for Regulatory Grade micrObial Sequences (FDA-ARGOS): Supporting development and validation of Infectious Disease Dx tests.</title>
        <authorList>
            <person name="Hoffmann M."/>
            <person name="Allard M."/>
            <person name="Evans P."/>
            <person name="Brown E."/>
            <person name="Tallon L.J."/>
            <person name="Sadzewicz L."/>
            <person name="Sengamalay N."/>
            <person name="Ott S."/>
            <person name="Godinez A."/>
            <person name="Nagaraj S."/>
            <person name="Vyas G."/>
            <person name="Aluvathingal J."/>
            <person name="Nadendla S."/>
            <person name="Geyer C."/>
            <person name="Sichtig H."/>
        </authorList>
    </citation>
    <scope>NUCLEOTIDE SEQUENCE [LARGE SCALE GENOMIC DNA]</scope>
    <source>
        <strain evidence="4">ATCC 33809</strain>
    </source>
</reference>
<evidence type="ECO:0000313" key="4">
    <source>
        <dbReference type="Proteomes" id="UP000057088"/>
    </source>
</evidence>
<organism evidence="3 5">
    <name type="scientific">Vibrio fluvialis</name>
    <dbReference type="NCBI Taxonomy" id="676"/>
    <lineage>
        <taxon>Bacteria</taxon>
        <taxon>Pseudomonadati</taxon>
        <taxon>Pseudomonadota</taxon>
        <taxon>Gammaproteobacteria</taxon>
        <taxon>Vibrionales</taxon>
        <taxon>Vibrionaceae</taxon>
        <taxon>Vibrio</taxon>
    </lineage>
</organism>
<dbReference type="RefSeq" id="WP_061055889.1">
    <property type="nucleotide sequence ID" value="NZ_CABLBX010000017.1"/>
</dbReference>
<keyword evidence="4" id="KW-1185">Reference proteome</keyword>
<protein>
    <submittedName>
        <fullName evidence="3">Predicted membrane protein</fullName>
    </submittedName>
</protein>
<dbReference type="EMBL" id="UHIP01000002">
    <property type="protein sequence ID" value="SUQ26366.1"/>
    <property type="molecule type" value="Genomic_DNA"/>
</dbReference>
<proteinExistence type="predicted"/>